<dbReference type="AlphaFoldDB" id="A0A4U9D4E6"/>
<protein>
    <submittedName>
        <fullName evidence="1">Uncharacterized protein</fullName>
    </submittedName>
</protein>
<accession>A0A4U9D4E6</accession>
<gene>
    <name evidence="1" type="ORF">NCTC9185_05330</name>
</gene>
<evidence type="ECO:0000313" key="1">
    <source>
        <dbReference type="EMBL" id="VTN13300.1"/>
    </source>
</evidence>
<reference evidence="1 2" key="1">
    <citation type="submission" date="2019-04" db="EMBL/GenBank/DDBJ databases">
        <authorList>
            <consortium name="Pathogen Informatics"/>
        </authorList>
    </citation>
    <scope>NUCLEOTIDE SEQUENCE [LARGE SCALE GENOMIC DNA]</scope>
    <source>
        <strain evidence="1 2">NCTC9185</strain>
    </source>
</reference>
<proteinExistence type="predicted"/>
<dbReference type="Proteomes" id="UP000339249">
    <property type="component" value="Unassembled WGS sequence"/>
</dbReference>
<name>A0A4U9D4E6_RAOTE</name>
<sequence>MSLTIRLTGTGGAQLVPVFGCDWRRLSPCPH</sequence>
<dbReference type="EMBL" id="CABDVU010000001">
    <property type="protein sequence ID" value="VTN13300.1"/>
    <property type="molecule type" value="Genomic_DNA"/>
</dbReference>
<evidence type="ECO:0000313" key="2">
    <source>
        <dbReference type="Proteomes" id="UP000339249"/>
    </source>
</evidence>
<organism evidence="1 2">
    <name type="scientific">Raoultella terrigena</name>
    <name type="common">Klebsiella terrigena</name>
    <dbReference type="NCBI Taxonomy" id="577"/>
    <lineage>
        <taxon>Bacteria</taxon>
        <taxon>Pseudomonadati</taxon>
        <taxon>Pseudomonadota</taxon>
        <taxon>Gammaproteobacteria</taxon>
        <taxon>Enterobacterales</taxon>
        <taxon>Enterobacteriaceae</taxon>
        <taxon>Klebsiella/Raoultella group</taxon>
        <taxon>Raoultella</taxon>
    </lineage>
</organism>